<dbReference type="SUPFAM" id="SSF81296">
    <property type="entry name" value="E set domains"/>
    <property type="match status" value="1"/>
</dbReference>
<feature type="region of interest" description="Disordered" evidence="2">
    <location>
        <begin position="675"/>
        <end position="699"/>
    </location>
</feature>
<evidence type="ECO:0000259" key="3">
    <source>
        <dbReference type="SMART" id="SM01017"/>
    </source>
</evidence>
<feature type="compositionally biased region" description="Polar residues" evidence="2">
    <location>
        <begin position="264"/>
        <end position="276"/>
    </location>
</feature>
<dbReference type="EMBL" id="ML975152">
    <property type="protein sequence ID" value="KAF1815156.1"/>
    <property type="molecule type" value="Genomic_DNA"/>
</dbReference>
<protein>
    <recommendedName>
        <fullName evidence="3">Arrestin C-terminal-like domain-containing protein</fullName>
    </recommendedName>
</protein>
<dbReference type="AlphaFoldDB" id="A0A6G1GB47"/>
<feature type="region of interest" description="Disordered" evidence="2">
    <location>
        <begin position="207"/>
        <end position="313"/>
    </location>
</feature>
<proteinExistence type="inferred from homology"/>
<organism evidence="4">
    <name type="scientific">Eremomyces bilateralis CBS 781.70</name>
    <dbReference type="NCBI Taxonomy" id="1392243"/>
    <lineage>
        <taxon>Eukaryota</taxon>
        <taxon>Fungi</taxon>
        <taxon>Dikarya</taxon>
        <taxon>Ascomycota</taxon>
        <taxon>Pezizomycotina</taxon>
        <taxon>Dothideomycetes</taxon>
        <taxon>Dothideomycetes incertae sedis</taxon>
        <taxon>Eremomycetales</taxon>
        <taxon>Eremomycetaceae</taxon>
        <taxon>Eremomyces</taxon>
    </lineage>
</organism>
<dbReference type="InterPro" id="IPR050357">
    <property type="entry name" value="Arrestin_domain-protein"/>
</dbReference>
<feature type="compositionally biased region" description="Basic and acidic residues" evidence="2">
    <location>
        <begin position="748"/>
        <end position="762"/>
    </location>
</feature>
<dbReference type="InterPro" id="IPR011022">
    <property type="entry name" value="Arrestin_C-like"/>
</dbReference>
<feature type="domain" description="Arrestin C-terminal-like" evidence="3">
    <location>
        <begin position="318"/>
        <end position="479"/>
    </location>
</feature>
<reference evidence="6" key="2">
    <citation type="submission" date="2020-04" db="EMBL/GenBank/DDBJ databases">
        <authorList>
            <consortium name="NCBI Genome Project"/>
        </authorList>
    </citation>
    <scope>NUCLEOTIDE SEQUENCE</scope>
    <source>
        <strain evidence="6">CBS 781.70</strain>
    </source>
</reference>
<reference evidence="4 6" key="1">
    <citation type="submission" date="2020-01" db="EMBL/GenBank/DDBJ databases">
        <authorList>
            <consortium name="DOE Joint Genome Institute"/>
            <person name="Haridas S."/>
            <person name="Albert R."/>
            <person name="Binder M."/>
            <person name="Bloem J."/>
            <person name="Labutti K."/>
            <person name="Salamov A."/>
            <person name="Andreopoulos B."/>
            <person name="Baker S.E."/>
            <person name="Barry K."/>
            <person name="Bills G."/>
            <person name="Bluhm B.H."/>
            <person name="Cannon C."/>
            <person name="Castanera R."/>
            <person name="Culley D.E."/>
            <person name="Daum C."/>
            <person name="Ezra D."/>
            <person name="Gonzalez J.B."/>
            <person name="Henrissat B."/>
            <person name="Kuo A."/>
            <person name="Liang C."/>
            <person name="Lipzen A."/>
            <person name="Lutzoni F."/>
            <person name="Magnuson J."/>
            <person name="Mondo S."/>
            <person name="Nolan M."/>
            <person name="Ohm R."/>
            <person name="Pangilinan J."/>
            <person name="Park H.-J."/>
            <person name="Ramirez L."/>
            <person name="Alfaro M."/>
            <person name="Sun H."/>
            <person name="Tritt A."/>
            <person name="Yoshinaga Y."/>
            <person name="Zwiers L.-H."/>
            <person name="Turgeon B.G."/>
            <person name="Goodwin S.B."/>
            <person name="Spatafora J.W."/>
            <person name="Crous P.W."/>
            <person name="Grigoriev I.V."/>
        </authorList>
    </citation>
    <scope>NUCLEOTIDE SEQUENCE</scope>
    <source>
        <strain evidence="4 6">CBS 781.70</strain>
    </source>
</reference>
<dbReference type="GO" id="GO:0031625">
    <property type="term" value="F:ubiquitin protein ligase binding"/>
    <property type="evidence" value="ECO:0007669"/>
    <property type="project" value="TreeGrafter"/>
</dbReference>
<dbReference type="GO" id="GO:0005829">
    <property type="term" value="C:cytosol"/>
    <property type="evidence" value="ECO:0007669"/>
    <property type="project" value="TreeGrafter"/>
</dbReference>
<name>A0A6G1GB47_9PEZI</name>
<dbReference type="PANTHER" id="PTHR11188">
    <property type="entry name" value="ARRESTIN DOMAIN CONTAINING PROTEIN"/>
    <property type="match status" value="1"/>
</dbReference>
<dbReference type="GeneID" id="54415249"/>
<dbReference type="GO" id="GO:0070086">
    <property type="term" value="P:ubiquitin-dependent endocytosis"/>
    <property type="evidence" value="ECO:0007669"/>
    <property type="project" value="TreeGrafter"/>
</dbReference>
<gene>
    <name evidence="4 6" type="ORF">P152DRAFT_247483</name>
</gene>
<dbReference type="InterPro" id="IPR011021">
    <property type="entry name" value="Arrestin-like_N"/>
</dbReference>
<comment type="similarity">
    <text evidence="1">Belongs to the arrestin family. PalF/RIM8 subfamily.</text>
</comment>
<dbReference type="RefSeq" id="XP_033536787.1">
    <property type="nucleotide sequence ID" value="XM_033674679.1"/>
</dbReference>
<dbReference type="InterPro" id="IPR014752">
    <property type="entry name" value="Arrestin-like_C"/>
</dbReference>
<dbReference type="GO" id="GO:0005886">
    <property type="term" value="C:plasma membrane"/>
    <property type="evidence" value="ECO:0007669"/>
    <property type="project" value="TreeGrafter"/>
</dbReference>
<dbReference type="SMART" id="SM01017">
    <property type="entry name" value="Arrestin_C"/>
    <property type="match status" value="1"/>
</dbReference>
<dbReference type="PANTHER" id="PTHR11188:SF161">
    <property type="entry name" value="PH-RESPONSE REGULATOR PROTEIN PALF_RIM8"/>
    <property type="match status" value="1"/>
</dbReference>
<sequence>MPASSSGRSPSPKPSPASKASILSLLKSPFSSKIRPLVEFYVQPDDPHRSYSSGDAVTGSVVLKVIRPIRITHIVVCLHGYAQVYKNPNSPGDIYKSYGQSLSQGRTNKSGGYFGNGFVSLFEQEKVLCGDGRLDEGIYRFNFELRFPIGALPSSIEFERGTISYMITSILTRPTTISPIQTCDHRINFNETMDVAPLYQPKPRVISLEPIPRKGKARSVPKNKNVADSKKRGGSEDNIPPESLLGDAVHSTTSEVTSIRESEVPQSPSPSATSFGTCEGSCATSSGNGSGDGSDKIDGSKAGSKAVKHVRHRSRNLEKKPITATIELQKSGYLRGDNITLNLSIKHTKVVKSLNGIIVTLYRQARVDMNPNLPLVQEAKRGSKTDEYYPKSRTGLGGLSLSSAGSSHLFRKDVSQSFAPLIISPDTLHHDIKVTVRVPEGAFPSISNVPGSMISFKYFVEVVLDLHGKLTGLERVLPNAGMMSLPYSVTAGSGMQTGEGVHSSTLAAWPGHFIDTSQIRRNKNVVSCNFEVVIGTVDTERFYGKSKTDSVQSTEATATEVAGHPQSSRPGEEAARPTEAGTHSYDFGFDYASEGHDDSQGTIHPNNGHFPPPSQLHGSPNPGTPTPYSRLSPFPHPSESSPLPPTPSPLYSIPNLPDEQNLSEKDRIRLAEARLLPSAPPADETDPESSSHATRHAPSAPSLEALHHNPAQIPHPFAFPPQAAGLSALPTDAVPSYESHMRPGASEPHTDDKYELQRRQMEMETSAPPTAPEEDENSARPPGDEERVETSGQPSAPTLEQIEGSEGLPRYER</sequence>
<dbReference type="InterPro" id="IPR014756">
    <property type="entry name" value="Ig_E-set"/>
</dbReference>
<dbReference type="Proteomes" id="UP000504638">
    <property type="component" value="Unplaced"/>
</dbReference>
<dbReference type="Pfam" id="PF00339">
    <property type="entry name" value="Arrestin_N"/>
    <property type="match status" value="1"/>
</dbReference>
<evidence type="ECO:0000313" key="4">
    <source>
        <dbReference type="EMBL" id="KAF1815156.1"/>
    </source>
</evidence>
<evidence type="ECO:0000256" key="1">
    <source>
        <dbReference type="ARBA" id="ARBA00037950"/>
    </source>
</evidence>
<dbReference type="Pfam" id="PF02752">
    <property type="entry name" value="Arrestin_C"/>
    <property type="match status" value="1"/>
</dbReference>
<dbReference type="Gene3D" id="2.60.40.640">
    <property type="match status" value="2"/>
</dbReference>
<keyword evidence="5" id="KW-1185">Reference proteome</keyword>
<dbReference type="GO" id="GO:0030674">
    <property type="term" value="F:protein-macromolecule adaptor activity"/>
    <property type="evidence" value="ECO:0007669"/>
    <property type="project" value="TreeGrafter"/>
</dbReference>
<accession>A0A6G1GB47</accession>
<reference evidence="6" key="3">
    <citation type="submission" date="2025-04" db="UniProtKB">
        <authorList>
            <consortium name="RefSeq"/>
        </authorList>
    </citation>
    <scope>IDENTIFICATION</scope>
    <source>
        <strain evidence="6">CBS 781.70</strain>
    </source>
</reference>
<evidence type="ECO:0000313" key="6">
    <source>
        <dbReference type="RefSeq" id="XP_033536787.1"/>
    </source>
</evidence>
<feature type="region of interest" description="Disordered" evidence="2">
    <location>
        <begin position="544"/>
        <end position="658"/>
    </location>
</feature>
<dbReference type="OrthoDB" id="7785529at2759"/>
<feature type="compositionally biased region" description="Basic and acidic residues" evidence="2">
    <location>
        <begin position="225"/>
        <end position="235"/>
    </location>
</feature>
<evidence type="ECO:0000313" key="5">
    <source>
        <dbReference type="Proteomes" id="UP000504638"/>
    </source>
</evidence>
<feature type="compositionally biased region" description="Low complexity" evidence="2">
    <location>
        <begin position="631"/>
        <end position="641"/>
    </location>
</feature>
<evidence type="ECO:0000256" key="2">
    <source>
        <dbReference type="SAM" id="MobiDB-lite"/>
    </source>
</evidence>
<feature type="region of interest" description="Disordered" evidence="2">
    <location>
        <begin position="734"/>
        <end position="813"/>
    </location>
</feature>